<reference evidence="2" key="1">
    <citation type="submission" date="2025-08" db="UniProtKB">
        <authorList>
            <consortium name="Ensembl"/>
        </authorList>
    </citation>
    <scope>IDENTIFICATION</scope>
</reference>
<dbReference type="SUPFAM" id="SSF50904">
    <property type="entry name" value="Oncogene products"/>
    <property type="match status" value="1"/>
</dbReference>
<sequence length="57" mass="7031">MAEMQAYRPETPEDPDRLWIWERHVYLDENKRSWLPITLKFRGVEDMLLERLPSEDQ</sequence>
<protein>
    <submittedName>
        <fullName evidence="2">Uncharacterized protein</fullName>
    </submittedName>
</protein>
<dbReference type="InterPro" id="IPR036672">
    <property type="entry name" value="TCL1_MTCP1_sf"/>
</dbReference>
<dbReference type="PANTHER" id="PTHR14060">
    <property type="entry name" value="PROTEIN P13 MTCP-1"/>
    <property type="match status" value="1"/>
</dbReference>
<evidence type="ECO:0000313" key="3">
    <source>
        <dbReference type="Proteomes" id="UP000694381"/>
    </source>
</evidence>
<reference evidence="2" key="2">
    <citation type="submission" date="2025-09" db="UniProtKB">
        <authorList>
            <consortium name="Ensembl"/>
        </authorList>
    </citation>
    <scope>IDENTIFICATION</scope>
</reference>
<dbReference type="Gene3D" id="2.40.15.10">
    <property type="entry name" value="TCL1/MTCP1"/>
    <property type="match status" value="1"/>
</dbReference>
<accession>A0A8C6W3N3</accession>
<evidence type="ECO:0000313" key="2">
    <source>
        <dbReference type="Ensembl" id="ENSNGAP00000005553.1"/>
    </source>
</evidence>
<dbReference type="Proteomes" id="UP000694381">
    <property type="component" value="Unassembled WGS sequence"/>
</dbReference>
<dbReference type="PANTHER" id="PTHR14060:SF4">
    <property type="entry name" value="T-CELL LEUKEMIA_LYMPHOMA PROTEIN 1A"/>
    <property type="match status" value="1"/>
</dbReference>
<dbReference type="InterPro" id="IPR004832">
    <property type="entry name" value="TCL1_MTCP1"/>
</dbReference>
<comment type="similarity">
    <text evidence="1">Belongs to the TCL1 family.</text>
</comment>
<gene>
    <name evidence="2" type="primary">Tcl1a</name>
</gene>
<evidence type="ECO:0000256" key="1">
    <source>
        <dbReference type="ARBA" id="ARBA00006399"/>
    </source>
</evidence>
<dbReference type="Pfam" id="PF01840">
    <property type="entry name" value="TCL1_MTCP1"/>
    <property type="match status" value="1"/>
</dbReference>
<name>A0A8C6W3N3_NANGA</name>
<dbReference type="GeneTree" id="ENSGT00390000006885"/>
<proteinExistence type="inferred from homology"/>
<keyword evidence="3" id="KW-1185">Reference proteome</keyword>
<dbReference type="GO" id="GO:0043539">
    <property type="term" value="F:protein serine/threonine kinase activator activity"/>
    <property type="evidence" value="ECO:0007669"/>
    <property type="project" value="InterPro"/>
</dbReference>
<dbReference type="AlphaFoldDB" id="A0A8C6W3N3"/>
<dbReference type="Ensembl" id="ENSNGAT00000009585.1">
    <property type="protein sequence ID" value="ENSNGAP00000005553.1"/>
    <property type="gene ID" value="ENSNGAG00000007924.1"/>
</dbReference>
<organism evidence="2 3">
    <name type="scientific">Nannospalax galili</name>
    <name type="common">Northern Israeli blind subterranean mole rat</name>
    <name type="synonym">Spalax galili</name>
    <dbReference type="NCBI Taxonomy" id="1026970"/>
    <lineage>
        <taxon>Eukaryota</taxon>
        <taxon>Metazoa</taxon>
        <taxon>Chordata</taxon>
        <taxon>Craniata</taxon>
        <taxon>Vertebrata</taxon>
        <taxon>Euteleostomi</taxon>
        <taxon>Mammalia</taxon>
        <taxon>Eutheria</taxon>
        <taxon>Euarchontoglires</taxon>
        <taxon>Glires</taxon>
        <taxon>Rodentia</taxon>
        <taxon>Myomorpha</taxon>
        <taxon>Muroidea</taxon>
        <taxon>Spalacidae</taxon>
        <taxon>Spalacinae</taxon>
        <taxon>Nannospalax</taxon>
    </lineage>
</organism>